<dbReference type="Proteomes" id="UP001420932">
    <property type="component" value="Unassembled WGS sequence"/>
</dbReference>
<comment type="caution">
    <text evidence="1">The sequence shown here is derived from an EMBL/GenBank/DDBJ whole genome shotgun (WGS) entry which is preliminary data.</text>
</comment>
<dbReference type="AlphaFoldDB" id="A0AAP0K0U9"/>
<protein>
    <submittedName>
        <fullName evidence="1">Uncharacterized protein</fullName>
    </submittedName>
</protein>
<accession>A0AAP0K0U9</accession>
<sequence>MKLCLGKSRVDFDLGKFHCTLIVLFEFGFQDGLWHSPVVGDEEPNVPMWNPVLFKVSSSELLLFYKIGQEVQKSATSILSNYDDLFFHQSFSLFSPSAIGLADTFEQVPSPGALLLPPQ</sequence>
<dbReference type="EMBL" id="JBBNAF010000005">
    <property type="protein sequence ID" value="KAK9143225.1"/>
    <property type="molecule type" value="Genomic_DNA"/>
</dbReference>
<keyword evidence="2" id="KW-1185">Reference proteome</keyword>
<name>A0AAP0K0U9_9MAGN</name>
<gene>
    <name evidence="1" type="ORF">Syun_012625</name>
</gene>
<proteinExistence type="predicted"/>
<reference evidence="1 2" key="1">
    <citation type="submission" date="2024-01" db="EMBL/GenBank/DDBJ databases">
        <title>Genome assemblies of Stephania.</title>
        <authorList>
            <person name="Yang L."/>
        </authorList>
    </citation>
    <scope>NUCLEOTIDE SEQUENCE [LARGE SCALE GENOMIC DNA]</scope>
    <source>
        <strain evidence="1">YNDBR</strain>
        <tissue evidence="1">Leaf</tissue>
    </source>
</reference>
<evidence type="ECO:0000313" key="1">
    <source>
        <dbReference type="EMBL" id="KAK9143225.1"/>
    </source>
</evidence>
<evidence type="ECO:0000313" key="2">
    <source>
        <dbReference type="Proteomes" id="UP001420932"/>
    </source>
</evidence>
<dbReference type="PANTHER" id="PTHR43752:SF2">
    <property type="entry name" value="BNR_ASP-BOX REPEAT FAMILY PROTEIN"/>
    <property type="match status" value="1"/>
</dbReference>
<dbReference type="PANTHER" id="PTHR43752">
    <property type="entry name" value="BNR/ASP-BOX REPEAT FAMILY PROTEIN"/>
    <property type="match status" value="1"/>
</dbReference>
<organism evidence="1 2">
    <name type="scientific">Stephania yunnanensis</name>
    <dbReference type="NCBI Taxonomy" id="152371"/>
    <lineage>
        <taxon>Eukaryota</taxon>
        <taxon>Viridiplantae</taxon>
        <taxon>Streptophyta</taxon>
        <taxon>Embryophyta</taxon>
        <taxon>Tracheophyta</taxon>
        <taxon>Spermatophyta</taxon>
        <taxon>Magnoliopsida</taxon>
        <taxon>Ranunculales</taxon>
        <taxon>Menispermaceae</taxon>
        <taxon>Menispermoideae</taxon>
        <taxon>Cissampelideae</taxon>
        <taxon>Stephania</taxon>
    </lineage>
</organism>